<name>A0ABN9V338_9DINO</name>
<evidence type="ECO:0000313" key="3">
    <source>
        <dbReference type="Proteomes" id="UP001189429"/>
    </source>
</evidence>
<keyword evidence="3" id="KW-1185">Reference proteome</keyword>
<protein>
    <submittedName>
        <fullName evidence="2">Uncharacterized protein</fullName>
    </submittedName>
</protein>
<reference evidence="2" key="1">
    <citation type="submission" date="2023-10" db="EMBL/GenBank/DDBJ databases">
        <authorList>
            <person name="Chen Y."/>
            <person name="Shah S."/>
            <person name="Dougan E. K."/>
            <person name="Thang M."/>
            <person name="Chan C."/>
        </authorList>
    </citation>
    <scope>NUCLEOTIDE SEQUENCE [LARGE SCALE GENOMIC DNA]</scope>
</reference>
<accession>A0ABN9V338</accession>
<sequence length="100" mass="10865">MCKRSTAMHSQPASKNDSLDTAACSHRDSPRSFRLSTGSESLSSSSCLTRALEPVDDCLLPSQLLTSAFRALLVHAALSMPKATEALCARCRRHSWSSLR</sequence>
<feature type="compositionally biased region" description="Polar residues" evidence="1">
    <location>
        <begin position="7"/>
        <end position="16"/>
    </location>
</feature>
<proteinExistence type="predicted"/>
<organism evidence="2 3">
    <name type="scientific">Prorocentrum cordatum</name>
    <dbReference type="NCBI Taxonomy" id="2364126"/>
    <lineage>
        <taxon>Eukaryota</taxon>
        <taxon>Sar</taxon>
        <taxon>Alveolata</taxon>
        <taxon>Dinophyceae</taxon>
        <taxon>Prorocentrales</taxon>
        <taxon>Prorocentraceae</taxon>
        <taxon>Prorocentrum</taxon>
    </lineage>
</organism>
<evidence type="ECO:0000313" key="2">
    <source>
        <dbReference type="EMBL" id="CAK0866483.1"/>
    </source>
</evidence>
<dbReference type="EMBL" id="CAUYUJ010016539">
    <property type="protein sequence ID" value="CAK0866483.1"/>
    <property type="molecule type" value="Genomic_DNA"/>
</dbReference>
<dbReference type="Proteomes" id="UP001189429">
    <property type="component" value="Unassembled WGS sequence"/>
</dbReference>
<gene>
    <name evidence="2" type="ORF">PCOR1329_LOCUS53652</name>
</gene>
<feature type="compositionally biased region" description="Low complexity" evidence="1">
    <location>
        <begin position="32"/>
        <end position="44"/>
    </location>
</feature>
<feature type="region of interest" description="Disordered" evidence="1">
    <location>
        <begin position="1"/>
        <end position="44"/>
    </location>
</feature>
<comment type="caution">
    <text evidence="2">The sequence shown here is derived from an EMBL/GenBank/DDBJ whole genome shotgun (WGS) entry which is preliminary data.</text>
</comment>
<evidence type="ECO:0000256" key="1">
    <source>
        <dbReference type="SAM" id="MobiDB-lite"/>
    </source>
</evidence>